<sequence>MSDLFQSPQRHQPLAARMRPDSLAHYVGQSHLLGKGKPLREAVERGQLHSMVLWGPPGVGKTTFARLLAQECDARFTTLSAVLAGVKDIRQAVAEAEQHRIQSGRNTILFVDEVHRFNKAQQDAFLPYVEEGTVTFVGATTENPAFELNNALLSRCRVYLLRSIPETDLFGLLQYALRTDDQLLARDVSVPEDVLSKIARAADGDARSALNLLEVACDLAREEGARLVVDEEVLSEVLSADVRRFDKGGDYFYDQISAMHKSVRGSDPDAALYWFVRMLDGGCDPLYVARRVVRMASEDIGNADPRALQLALSAWDVQQRLGSPEGELAIAQAITYLAVAAKSNAVYSAYKRAVADVRREPSYEVPIHLRNAPTKLAKSLSHGAEYRYAHDEPDAFAAGENYFPEEIADRQYYQPVGRGLELKISEKLQALRRLNSESPHQRYKNKP</sequence>
<evidence type="ECO:0000313" key="7">
    <source>
        <dbReference type="EMBL" id="MFA0790440.1"/>
    </source>
</evidence>
<dbReference type="CDD" id="cd18139">
    <property type="entry name" value="HLD_clamp_RarA"/>
    <property type="match status" value="1"/>
</dbReference>
<dbReference type="InterPro" id="IPR003959">
    <property type="entry name" value="ATPase_AAA_core"/>
</dbReference>
<dbReference type="SUPFAM" id="SSF48019">
    <property type="entry name" value="post-AAA+ oligomerization domain-like"/>
    <property type="match status" value="1"/>
</dbReference>
<dbReference type="Gene3D" id="3.40.50.300">
    <property type="entry name" value="P-loop containing nucleotide triphosphate hydrolases"/>
    <property type="match status" value="1"/>
</dbReference>
<evidence type="ECO:0000256" key="3">
    <source>
        <dbReference type="ARBA" id="ARBA00020776"/>
    </source>
</evidence>
<gene>
    <name evidence="7" type="ORF">ACCI51_07760</name>
</gene>
<evidence type="ECO:0000313" key="8">
    <source>
        <dbReference type="Proteomes" id="UP001569414"/>
    </source>
</evidence>
<dbReference type="RefSeq" id="WP_299581168.1">
    <property type="nucleotide sequence ID" value="NZ_JBGMEL010000006.1"/>
</dbReference>
<dbReference type="Pfam" id="PF16193">
    <property type="entry name" value="AAA_assoc_2"/>
    <property type="match status" value="1"/>
</dbReference>
<evidence type="ECO:0000256" key="4">
    <source>
        <dbReference type="ARBA" id="ARBA00022741"/>
    </source>
</evidence>
<dbReference type="Pfam" id="PF12002">
    <property type="entry name" value="MgsA_C"/>
    <property type="match status" value="1"/>
</dbReference>
<comment type="function">
    <text evidence="1">DNA-dependent ATPase that plays important roles in cellular responses to stalled DNA replication processes.</text>
</comment>
<keyword evidence="5" id="KW-0067">ATP-binding</keyword>
<dbReference type="InterPro" id="IPR032423">
    <property type="entry name" value="AAA_assoc_2"/>
</dbReference>
<comment type="caution">
    <text evidence="7">The sequence shown here is derived from an EMBL/GenBank/DDBJ whole genome shotgun (WGS) entry which is preliminary data.</text>
</comment>
<keyword evidence="4" id="KW-0547">Nucleotide-binding</keyword>
<dbReference type="InterPro" id="IPR021886">
    <property type="entry name" value="MgsA_C"/>
</dbReference>
<evidence type="ECO:0000256" key="5">
    <source>
        <dbReference type="ARBA" id="ARBA00022840"/>
    </source>
</evidence>
<name>A0ABV4NM51_9GAMM</name>
<feature type="domain" description="AAA+ ATPase" evidence="6">
    <location>
        <begin position="47"/>
        <end position="165"/>
    </location>
</feature>
<dbReference type="Gene3D" id="1.10.3710.10">
    <property type="entry name" value="DNA polymerase III clamp loader subunits, C-terminal domain"/>
    <property type="match status" value="1"/>
</dbReference>
<dbReference type="InterPro" id="IPR027417">
    <property type="entry name" value="P-loop_NTPase"/>
</dbReference>
<dbReference type="SMART" id="SM00382">
    <property type="entry name" value="AAA"/>
    <property type="match status" value="1"/>
</dbReference>
<evidence type="ECO:0000256" key="1">
    <source>
        <dbReference type="ARBA" id="ARBA00002393"/>
    </source>
</evidence>
<comment type="similarity">
    <text evidence="2">Belongs to the AAA ATPase family. RarA/MGS1/WRNIP1 subfamily.</text>
</comment>
<dbReference type="Pfam" id="PF00004">
    <property type="entry name" value="AAA"/>
    <property type="match status" value="1"/>
</dbReference>
<dbReference type="Gene3D" id="1.20.272.10">
    <property type="match status" value="1"/>
</dbReference>
<reference evidence="7 8" key="1">
    <citation type="submission" date="2024-08" db="EMBL/GenBank/DDBJ databases">
        <authorList>
            <person name="Ishaq N."/>
        </authorList>
    </citation>
    <scope>NUCLEOTIDE SEQUENCE [LARGE SCALE GENOMIC DNA]</scope>
    <source>
        <strain evidence="7 8">JCM 30400</strain>
    </source>
</reference>
<dbReference type="EMBL" id="JBGMEL010000006">
    <property type="protein sequence ID" value="MFA0790440.1"/>
    <property type="molecule type" value="Genomic_DNA"/>
</dbReference>
<dbReference type="PANTHER" id="PTHR13779">
    <property type="entry name" value="WERNER HELICASE-INTERACTING PROTEIN 1 FAMILY MEMBER"/>
    <property type="match status" value="1"/>
</dbReference>
<dbReference type="Gene3D" id="1.10.8.60">
    <property type="match status" value="1"/>
</dbReference>
<dbReference type="PANTHER" id="PTHR13779:SF7">
    <property type="entry name" value="ATPASE WRNIP1"/>
    <property type="match status" value="1"/>
</dbReference>
<accession>A0ABV4NM51</accession>
<dbReference type="CDD" id="cd00009">
    <property type="entry name" value="AAA"/>
    <property type="match status" value="1"/>
</dbReference>
<keyword evidence="8" id="KW-1185">Reference proteome</keyword>
<organism evidence="7 8">
    <name type="scientific">Microbulbifer echini</name>
    <dbReference type="NCBI Taxonomy" id="1529067"/>
    <lineage>
        <taxon>Bacteria</taxon>
        <taxon>Pseudomonadati</taxon>
        <taxon>Pseudomonadota</taxon>
        <taxon>Gammaproteobacteria</taxon>
        <taxon>Cellvibrionales</taxon>
        <taxon>Microbulbiferaceae</taxon>
        <taxon>Microbulbifer</taxon>
    </lineage>
</organism>
<proteinExistence type="inferred from homology"/>
<evidence type="ECO:0000259" key="6">
    <source>
        <dbReference type="SMART" id="SM00382"/>
    </source>
</evidence>
<dbReference type="Proteomes" id="UP001569414">
    <property type="component" value="Unassembled WGS sequence"/>
</dbReference>
<protein>
    <recommendedName>
        <fullName evidence="3">Replication-associated recombination protein A</fullName>
    </recommendedName>
</protein>
<dbReference type="InterPro" id="IPR051314">
    <property type="entry name" value="AAA_ATPase_RarA/MGS1/WRNIP1"/>
</dbReference>
<dbReference type="InterPro" id="IPR003593">
    <property type="entry name" value="AAA+_ATPase"/>
</dbReference>
<dbReference type="SUPFAM" id="SSF52540">
    <property type="entry name" value="P-loop containing nucleoside triphosphate hydrolases"/>
    <property type="match status" value="1"/>
</dbReference>
<dbReference type="InterPro" id="IPR008921">
    <property type="entry name" value="DNA_pol3_clamp-load_cplx_C"/>
</dbReference>
<evidence type="ECO:0000256" key="2">
    <source>
        <dbReference type="ARBA" id="ARBA00008959"/>
    </source>
</evidence>